<evidence type="ECO:0000313" key="1">
    <source>
        <dbReference type="EMBL" id="TNN83322.1"/>
    </source>
</evidence>
<keyword evidence="2" id="KW-1185">Reference proteome</keyword>
<protein>
    <submittedName>
        <fullName evidence="1">Uncharacterized protein</fullName>
    </submittedName>
</protein>
<evidence type="ECO:0000313" key="2">
    <source>
        <dbReference type="Proteomes" id="UP000314294"/>
    </source>
</evidence>
<reference evidence="1 2" key="1">
    <citation type="submission" date="2019-03" db="EMBL/GenBank/DDBJ databases">
        <title>First draft genome of Liparis tanakae, snailfish: a comprehensive survey of snailfish specific genes.</title>
        <authorList>
            <person name="Kim W."/>
            <person name="Song I."/>
            <person name="Jeong J.-H."/>
            <person name="Kim D."/>
            <person name="Kim S."/>
            <person name="Ryu S."/>
            <person name="Song J.Y."/>
            <person name="Lee S.K."/>
        </authorList>
    </citation>
    <scope>NUCLEOTIDE SEQUENCE [LARGE SCALE GENOMIC DNA]</scope>
    <source>
        <tissue evidence="1">Muscle</tissue>
    </source>
</reference>
<gene>
    <name evidence="1" type="ORF">EYF80_006303</name>
</gene>
<organism evidence="1 2">
    <name type="scientific">Liparis tanakae</name>
    <name type="common">Tanaka's snailfish</name>
    <dbReference type="NCBI Taxonomy" id="230148"/>
    <lineage>
        <taxon>Eukaryota</taxon>
        <taxon>Metazoa</taxon>
        <taxon>Chordata</taxon>
        <taxon>Craniata</taxon>
        <taxon>Vertebrata</taxon>
        <taxon>Euteleostomi</taxon>
        <taxon>Actinopterygii</taxon>
        <taxon>Neopterygii</taxon>
        <taxon>Teleostei</taxon>
        <taxon>Neoteleostei</taxon>
        <taxon>Acanthomorphata</taxon>
        <taxon>Eupercaria</taxon>
        <taxon>Perciformes</taxon>
        <taxon>Cottioidei</taxon>
        <taxon>Cottales</taxon>
        <taxon>Liparidae</taxon>
        <taxon>Liparis</taxon>
    </lineage>
</organism>
<name>A0A4Z2J1C1_9TELE</name>
<sequence>MWSHAEAYLSLHVGLLNSVADNLSVAVVLGQLPLQRRVAAPHLHHPHGDGRTGLLWRVGERRRRMRVGGFCSAARRDH</sequence>
<comment type="caution">
    <text evidence="1">The sequence shown here is derived from an EMBL/GenBank/DDBJ whole genome shotgun (WGS) entry which is preliminary data.</text>
</comment>
<dbReference type="AlphaFoldDB" id="A0A4Z2J1C1"/>
<dbReference type="Proteomes" id="UP000314294">
    <property type="component" value="Unassembled WGS sequence"/>
</dbReference>
<proteinExistence type="predicted"/>
<dbReference type="EMBL" id="SRLO01000033">
    <property type="protein sequence ID" value="TNN83322.1"/>
    <property type="molecule type" value="Genomic_DNA"/>
</dbReference>
<accession>A0A4Z2J1C1</accession>